<keyword evidence="5 8" id="KW-0863">Zinc-finger</keyword>
<gene>
    <name evidence="11" type="ORF">JXQ802_LOCUS46757</name>
    <name evidence="10" type="ORF">PYM288_LOCUS22755</name>
</gene>
<keyword evidence="13" id="KW-1185">Reference proteome</keyword>
<dbReference type="InterPro" id="IPR001841">
    <property type="entry name" value="Znf_RING"/>
</dbReference>
<evidence type="ECO:0000313" key="13">
    <source>
        <dbReference type="Proteomes" id="UP000663870"/>
    </source>
</evidence>
<organism evidence="10 12">
    <name type="scientific">Rotaria sordida</name>
    <dbReference type="NCBI Taxonomy" id="392033"/>
    <lineage>
        <taxon>Eukaryota</taxon>
        <taxon>Metazoa</taxon>
        <taxon>Spiralia</taxon>
        <taxon>Gnathifera</taxon>
        <taxon>Rotifera</taxon>
        <taxon>Eurotatoria</taxon>
        <taxon>Bdelloidea</taxon>
        <taxon>Philodinida</taxon>
        <taxon>Philodinidae</taxon>
        <taxon>Rotaria</taxon>
    </lineage>
</organism>
<dbReference type="PROSITE" id="PS50089">
    <property type="entry name" value="ZF_RING_2"/>
    <property type="match status" value="1"/>
</dbReference>
<dbReference type="SUPFAM" id="SSF57850">
    <property type="entry name" value="RING/U-box"/>
    <property type="match status" value="1"/>
</dbReference>
<dbReference type="AlphaFoldDB" id="A0A814TL20"/>
<evidence type="ECO:0000256" key="6">
    <source>
        <dbReference type="ARBA" id="ARBA00022786"/>
    </source>
</evidence>
<name>A0A814TL20_9BILA</name>
<evidence type="ECO:0000313" key="10">
    <source>
        <dbReference type="EMBL" id="CAF1161210.1"/>
    </source>
</evidence>
<dbReference type="InterPro" id="IPR045191">
    <property type="entry name" value="MBR1/2-like"/>
</dbReference>
<proteinExistence type="predicted"/>
<dbReference type="Proteomes" id="UP000663854">
    <property type="component" value="Unassembled WGS sequence"/>
</dbReference>
<dbReference type="EC" id="2.3.2.27" evidence="2"/>
<comment type="catalytic activity">
    <reaction evidence="1">
        <text>S-ubiquitinyl-[E2 ubiquitin-conjugating enzyme]-L-cysteine + [acceptor protein]-L-lysine = [E2 ubiquitin-conjugating enzyme]-L-cysteine + N(6)-ubiquitinyl-[acceptor protein]-L-lysine.</text>
        <dbReference type="EC" id="2.3.2.27"/>
    </reaction>
</comment>
<dbReference type="Proteomes" id="UP000663870">
    <property type="component" value="Unassembled WGS sequence"/>
</dbReference>
<evidence type="ECO:0000313" key="12">
    <source>
        <dbReference type="Proteomes" id="UP000663854"/>
    </source>
</evidence>
<evidence type="ECO:0000256" key="2">
    <source>
        <dbReference type="ARBA" id="ARBA00012483"/>
    </source>
</evidence>
<keyword evidence="3" id="KW-0808">Transferase</keyword>
<feature type="domain" description="RING-type" evidence="9">
    <location>
        <begin position="236"/>
        <end position="278"/>
    </location>
</feature>
<comment type="caution">
    <text evidence="10">The sequence shown here is derived from an EMBL/GenBank/DDBJ whole genome shotgun (WGS) entry which is preliminary data.</text>
</comment>
<sequence>MSRYHPYSRNRVVRIDKSAGAGDHAPHINFTHANGDVQIELKKVIQSGVQRSLLLTPEKFFEISHKSDDIYAAGNAIADYHGKNSATQPPSAAGPFKFILRSDCDNDRYEHMYEWEVPNSQLRVSVRNRRSDGKRPKDAQFVVEVRVFGSNGLPTDEGIMMAWHNFNGTFVHHRRERKNRIQEMRRNGVLNPLENLNTSSTASVSATISSSSTTTTRNIPTWTINEKQANNDVYTCVICIDTYTKGETVNGLPNCTHFFHCKCIQAWLVGSNSCPTCRSTV</sequence>
<dbReference type="Gene3D" id="3.30.40.10">
    <property type="entry name" value="Zinc/RING finger domain, C3HC4 (zinc finger)"/>
    <property type="match status" value="1"/>
</dbReference>
<dbReference type="GO" id="GO:0008270">
    <property type="term" value="F:zinc ion binding"/>
    <property type="evidence" value="ECO:0007669"/>
    <property type="project" value="UniProtKB-KW"/>
</dbReference>
<evidence type="ECO:0000259" key="9">
    <source>
        <dbReference type="PROSITE" id="PS50089"/>
    </source>
</evidence>
<evidence type="ECO:0000256" key="3">
    <source>
        <dbReference type="ARBA" id="ARBA00022679"/>
    </source>
</evidence>
<dbReference type="CDD" id="cd16454">
    <property type="entry name" value="RING-H2_PA-TM-RING"/>
    <property type="match status" value="1"/>
</dbReference>
<accession>A0A814TL20</accession>
<dbReference type="GO" id="GO:0005634">
    <property type="term" value="C:nucleus"/>
    <property type="evidence" value="ECO:0007669"/>
    <property type="project" value="TreeGrafter"/>
</dbReference>
<dbReference type="PANTHER" id="PTHR22937:SF65">
    <property type="entry name" value="E3 UBIQUITIN-PROTEIN LIGASE ARK2C"/>
    <property type="match status" value="1"/>
</dbReference>
<reference evidence="10" key="1">
    <citation type="submission" date="2021-02" db="EMBL/GenBank/DDBJ databases">
        <authorList>
            <person name="Nowell W R."/>
        </authorList>
    </citation>
    <scope>NUCLEOTIDE SEQUENCE</scope>
</reference>
<evidence type="ECO:0000256" key="1">
    <source>
        <dbReference type="ARBA" id="ARBA00000900"/>
    </source>
</evidence>
<keyword evidence="4" id="KW-0479">Metal-binding</keyword>
<keyword evidence="6" id="KW-0833">Ubl conjugation pathway</keyword>
<dbReference type="GO" id="GO:0061630">
    <property type="term" value="F:ubiquitin protein ligase activity"/>
    <property type="evidence" value="ECO:0007669"/>
    <property type="project" value="UniProtKB-EC"/>
</dbReference>
<dbReference type="PANTHER" id="PTHR22937">
    <property type="entry name" value="E3 UBIQUITIN-PROTEIN LIGASE RNF165"/>
    <property type="match status" value="1"/>
</dbReference>
<dbReference type="SMART" id="SM00184">
    <property type="entry name" value="RING"/>
    <property type="match status" value="1"/>
</dbReference>
<dbReference type="EMBL" id="CAJNOL010004350">
    <property type="protein sequence ID" value="CAF1586356.1"/>
    <property type="molecule type" value="Genomic_DNA"/>
</dbReference>
<evidence type="ECO:0000313" key="11">
    <source>
        <dbReference type="EMBL" id="CAF1586356.1"/>
    </source>
</evidence>
<keyword evidence="7" id="KW-0862">Zinc</keyword>
<dbReference type="InterPro" id="IPR013083">
    <property type="entry name" value="Znf_RING/FYVE/PHD"/>
</dbReference>
<dbReference type="EMBL" id="CAJNOH010000997">
    <property type="protein sequence ID" value="CAF1161210.1"/>
    <property type="molecule type" value="Genomic_DNA"/>
</dbReference>
<protein>
    <recommendedName>
        <fullName evidence="2">RING-type E3 ubiquitin transferase</fullName>
        <ecNumber evidence="2">2.3.2.27</ecNumber>
    </recommendedName>
</protein>
<evidence type="ECO:0000256" key="8">
    <source>
        <dbReference type="PROSITE-ProRule" id="PRU00175"/>
    </source>
</evidence>
<evidence type="ECO:0000256" key="7">
    <source>
        <dbReference type="ARBA" id="ARBA00022833"/>
    </source>
</evidence>
<dbReference type="Pfam" id="PF13639">
    <property type="entry name" value="zf-RING_2"/>
    <property type="match status" value="1"/>
</dbReference>
<evidence type="ECO:0000256" key="4">
    <source>
        <dbReference type="ARBA" id="ARBA00022723"/>
    </source>
</evidence>
<evidence type="ECO:0000256" key="5">
    <source>
        <dbReference type="ARBA" id="ARBA00022771"/>
    </source>
</evidence>